<gene>
    <name evidence="1" type="ORF">UFOPK1493_02777</name>
</gene>
<accession>A0A6J6EK43</accession>
<dbReference type="AlphaFoldDB" id="A0A6J6EK43"/>
<evidence type="ECO:0000313" key="1">
    <source>
        <dbReference type="EMBL" id="CAB4576951.1"/>
    </source>
</evidence>
<dbReference type="EMBL" id="CAEZSR010000127">
    <property type="protein sequence ID" value="CAB4576951.1"/>
    <property type="molecule type" value="Genomic_DNA"/>
</dbReference>
<protein>
    <submittedName>
        <fullName evidence="1">Unannotated protein</fullName>
    </submittedName>
</protein>
<proteinExistence type="predicted"/>
<sequence>MEMQHVYLPDSWVLAVETDATRVCFVLEAVLTPEHPRYYSPPKSGEQYAYARMRWCLRGEVHWNDGPNLDRPATDATGGVDFGNIYAWFEESGVDHIEGEWGAVTVRNALHSVEYLDPPR</sequence>
<organism evidence="1">
    <name type="scientific">freshwater metagenome</name>
    <dbReference type="NCBI Taxonomy" id="449393"/>
    <lineage>
        <taxon>unclassified sequences</taxon>
        <taxon>metagenomes</taxon>
        <taxon>ecological metagenomes</taxon>
    </lineage>
</organism>
<name>A0A6J6EK43_9ZZZZ</name>
<reference evidence="1" key="1">
    <citation type="submission" date="2020-05" db="EMBL/GenBank/DDBJ databases">
        <authorList>
            <person name="Chiriac C."/>
            <person name="Salcher M."/>
            <person name="Ghai R."/>
            <person name="Kavagutti S V."/>
        </authorList>
    </citation>
    <scope>NUCLEOTIDE SEQUENCE</scope>
</reference>